<dbReference type="PANTHER" id="PTHR37540:SF5">
    <property type="entry name" value="TRANSCRIPTION FACTOR DOMAIN-CONTAINING PROTEIN"/>
    <property type="match status" value="1"/>
</dbReference>
<name>A0ABR0JZB6_9EURO</name>
<dbReference type="EMBL" id="JAVRRG010000156">
    <property type="protein sequence ID" value="KAK5080152.1"/>
    <property type="molecule type" value="Genomic_DNA"/>
</dbReference>
<evidence type="ECO:0000313" key="1">
    <source>
        <dbReference type="EMBL" id="KAK5080152.1"/>
    </source>
</evidence>
<protein>
    <submittedName>
        <fullName evidence="1">Uncharacterized protein</fullName>
    </submittedName>
</protein>
<reference evidence="1 2" key="1">
    <citation type="submission" date="2023-08" db="EMBL/GenBank/DDBJ databases">
        <title>Black Yeasts Isolated from many extreme environments.</title>
        <authorList>
            <person name="Coleine C."/>
            <person name="Stajich J.E."/>
            <person name="Selbmann L."/>
        </authorList>
    </citation>
    <scope>NUCLEOTIDE SEQUENCE [LARGE SCALE GENOMIC DNA]</scope>
    <source>
        <strain evidence="1 2">CCFEE 5885</strain>
    </source>
</reference>
<keyword evidence="2" id="KW-1185">Reference proteome</keyword>
<dbReference type="Proteomes" id="UP001345013">
    <property type="component" value="Unassembled WGS sequence"/>
</dbReference>
<dbReference type="PANTHER" id="PTHR37540">
    <property type="entry name" value="TRANSCRIPTION FACTOR (ACR-2), PUTATIVE-RELATED-RELATED"/>
    <property type="match status" value="1"/>
</dbReference>
<organism evidence="1 2">
    <name type="scientific">Lithohypha guttulata</name>
    <dbReference type="NCBI Taxonomy" id="1690604"/>
    <lineage>
        <taxon>Eukaryota</taxon>
        <taxon>Fungi</taxon>
        <taxon>Dikarya</taxon>
        <taxon>Ascomycota</taxon>
        <taxon>Pezizomycotina</taxon>
        <taxon>Eurotiomycetes</taxon>
        <taxon>Chaetothyriomycetidae</taxon>
        <taxon>Chaetothyriales</taxon>
        <taxon>Trichomeriaceae</taxon>
        <taxon>Lithohypha</taxon>
    </lineage>
</organism>
<proteinExistence type="predicted"/>
<gene>
    <name evidence="1" type="ORF">LTR24_008655</name>
</gene>
<sequence>MAQGNGLEIRKHISGLVHLVIVRGGLHYLGLGGLVSDMLTYADVMQAIFFNTEPVWAVPLPPLDISPSAKMGSGFRGLSSASQGIDPPLVLAAQSVCKVAAIFQCTGTLDECVCLALILLHHVVLRNDGTITPAILQVEYQFWQALEQAEEKGVMAAVAPRLYVWMCCMGATVSVLLANGGRTRFSCVAVEKLRRVQAKAGVVGWESVRTDVLEEFCWVGVVQEEMFRRMWTEVEHLNTTGIHGDGVAQLPATNQNLLPPAG</sequence>
<comment type="caution">
    <text evidence="1">The sequence shown here is derived from an EMBL/GenBank/DDBJ whole genome shotgun (WGS) entry which is preliminary data.</text>
</comment>
<evidence type="ECO:0000313" key="2">
    <source>
        <dbReference type="Proteomes" id="UP001345013"/>
    </source>
</evidence>
<accession>A0ABR0JZB6</accession>